<organism evidence="2 3">
    <name type="scientific">Linnemannia gamsii</name>
    <dbReference type="NCBI Taxonomy" id="64522"/>
    <lineage>
        <taxon>Eukaryota</taxon>
        <taxon>Fungi</taxon>
        <taxon>Fungi incertae sedis</taxon>
        <taxon>Mucoromycota</taxon>
        <taxon>Mortierellomycotina</taxon>
        <taxon>Mortierellomycetes</taxon>
        <taxon>Mortierellales</taxon>
        <taxon>Mortierellaceae</taxon>
        <taxon>Linnemannia</taxon>
    </lineage>
</organism>
<feature type="region of interest" description="Disordered" evidence="1">
    <location>
        <begin position="136"/>
        <end position="210"/>
    </location>
</feature>
<reference evidence="2 3" key="1">
    <citation type="journal article" date="2020" name="Fungal Divers.">
        <title>Resolving the Mortierellaceae phylogeny through synthesis of multi-gene phylogenetics and phylogenomics.</title>
        <authorList>
            <person name="Vandepol N."/>
            <person name="Liber J."/>
            <person name="Desiro A."/>
            <person name="Na H."/>
            <person name="Kennedy M."/>
            <person name="Barry K."/>
            <person name="Grigoriev I.V."/>
            <person name="Miller A.N."/>
            <person name="O'Donnell K."/>
            <person name="Stajich J.E."/>
            <person name="Bonito G."/>
        </authorList>
    </citation>
    <scope>NUCLEOTIDE SEQUENCE [LARGE SCALE GENOMIC DNA]</scope>
    <source>
        <strain evidence="2 3">AD045</strain>
    </source>
</reference>
<dbReference type="Proteomes" id="UP001194696">
    <property type="component" value="Unassembled WGS sequence"/>
</dbReference>
<evidence type="ECO:0000313" key="2">
    <source>
        <dbReference type="EMBL" id="KAG0276294.1"/>
    </source>
</evidence>
<keyword evidence="3" id="KW-1185">Reference proteome</keyword>
<name>A0ABQ7JJE6_9FUNG</name>
<evidence type="ECO:0000256" key="1">
    <source>
        <dbReference type="SAM" id="MobiDB-lite"/>
    </source>
</evidence>
<dbReference type="EMBL" id="JAAAIM010001718">
    <property type="protein sequence ID" value="KAG0276294.1"/>
    <property type="molecule type" value="Genomic_DNA"/>
</dbReference>
<accession>A0ABQ7JJE6</accession>
<comment type="caution">
    <text evidence="2">The sequence shown here is derived from an EMBL/GenBank/DDBJ whole genome shotgun (WGS) entry which is preliminary data.</text>
</comment>
<proteinExistence type="predicted"/>
<feature type="compositionally biased region" description="Polar residues" evidence="1">
    <location>
        <begin position="169"/>
        <end position="194"/>
    </location>
</feature>
<evidence type="ECO:0000313" key="3">
    <source>
        <dbReference type="Proteomes" id="UP001194696"/>
    </source>
</evidence>
<sequence length="524" mass="58282">MQKTAGHQKSLPLADSASPYVMKDLLDWVLTRPKENEDVGMPEFAAQFGFHSENSAHELFVQVLQSTAIPYAKRQRLIRQYDLWRDSKGEEFWADRAAAHRVRVSMKKAVGEIIKGSDGLREHYINTNSHSALQAISSTSSNVTSSQAGKKHPRDPLVELNEALPKTPRNASPSPTIVSTENINSPNMTQSGYTLPNPFLDNNTDEPDDDEQLDAVEEDENNGQDFLLPDKVEREFDFVGNLDGLDLAIGFKPFFAAVKKKALIADKNYDRTEILVELAKTSPTNPIDRKLWVFLVCAVSKFPVKDTTKLYSESTGLSSYVLPLCQAFMGDPEKMVFLNFVDKTTVSGKSRTGTKSKREPDLVLELKDQSNKTLCELGIGEGTSHAHKNYRKKNAKDLARIGLGLKDALDLIQDKYGVDDATLVGYQVIGQTMSIYLMRCCGNMYVMVHVHDLSIPDSMKELAIIGAEYNIWYELALTVENGIKPVLNAAAKGKVTAVLPPLGVGKTRFRTVLTPELNKLLKRM</sequence>
<gene>
    <name evidence="2" type="ORF">BGZ96_003373</name>
</gene>
<feature type="compositionally biased region" description="Low complexity" evidence="1">
    <location>
        <begin position="137"/>
        <end position="146"/>
    </location>
</feature>
<protein>
    <submittedName>
        <fullName evidence="2">Uncharacterized protein</fullName>
    </submittedName>
</protein>